<dbReference type="RefSeq" id="WP_115750811.1">
    <property type="nucleotide sequence ID" value="NZ_PIOD01000021.1"/>
</dbReference>
<dbReference type="Pfam" id="PF14276">
    <property type="entry name" value="DUF4363"/>
    <property type="match status" value="1"/>
</dbReference>
<protein>
    <recommendedName>
        <fullName evidence="3">DUF4363 domain-containing protein</fullName>
    </recommendedName>
</protein>
<dbReference type="AlphaFoldDB" id="A0A3D8PL26"/>
<proteinExistence type="predicted"/>
<dbReference type="OrthoDB" id="2704571at2"/>
<evidence type="ECO:0000313" key="1">
    <source>
        <dbReference type="EMBL" id="RDW15931.1"/>
    </source>
</evidence>
<dbReference type="InterPro" id="IPR025373">
    <property type="entry name" value="DUF4363"/>
</dbReference>
<dbReference type="PROSITE" id="PS51257">
    <property type="entry name" value="PROKAR_LIPOPROTEIN"/>
    <property type="match status" value="1"/>
</dbReference>
<dbReference type="Proteomes" id="UP000256520">
    <property type="component" value="Unassembled WGS sequence"/>
</dbReference>
<evidence type="ECO:0008006" key="3">
    <source>
        <dbReference type="Google" id="ProtNLM"/>
    </source>
</evidence>
<sequence length="113" mass="13102">MKKGMLALISFIILSACSSLVGGDYFLEKITSIDQHFSQQETDWKKIKEECYELKRLYGKNEWKLQLLGDEGEYEDLKNSIAKLITAIEEKDRTQARIELSTVKSFIKDIYSL</sequence>
<accession>A0A3D8PL26</accession>
<name>A0A3D8PL26_9BACI</name>
<evidence type="ECO:0000313" key="2">
    <source>
        <dbReference type="Proteomes" id="UP000256520"/>
    </source>
</evidence>
<organism evidence="1 2">
    <name type="scientific">Oceanobacillus chungangensis</name>
    <dbReference type="NCBI Taxonomy" id="1229152"/>
    <lineage>
        <taxon>Bacteria</taxon>
        <taxon>Bacillati</taxon>
        <taxon>Bacillota</taxon>
        <taxon>Bacilli</taxon>
        <taxon>Bacillales</taxon>
        <taxon>Bacillaceae</taxon>
        <taxon>Oceanobacillus</taxon>
    </lineage>
</organism>
<keyword evidence="2" id="KW-1185">Reference proteome</keyword>
<reference evidence="2" key="1">
    <citation type="submission" date="2017-11" db="EMBL/GenBank/DDBJ databases">
        <authorList>
            <person name="Zhu W."/>
        </authorList>
    </citation>
    <scope>NUCLEOTIDE SEQUENCE [LARGE SCALE GENOMIC DNA]</scope>
    <source>
        <strain evidence="2">CAU 1051</strain>
    </source>
</reference>
<dbReference type="EMBL" id="PIOD01000021">
    <property type="protein sequence ID" value="RDW15931.1"/>
    <property type="molecule type" value="Genomic_DNA"/>
</dbReference>
<gene>
    <name evidence="1" type="ORF">CWR45_15660</name>
</gene>
<comment type="caution">
    <text evidence="1">The sequence shown here is derived from an EMBL/GenBank/DDBJ whole genome shotgun (WGS) entry which is preliminary data.</text>
</comment>